<accession>E1X024</accession>
<dbReference type="HOGENOM" id="CLU_000288_36_2_7"/>
<keyword evidence="2" id="KW-1185">Reference proteome</keyword>
<gene>
    <name evidence="1" type="ordered locus">BMS_3209</name>
</gene>
<dbReference type="PANTHER" id="PTHR13891">
    <property type="entry name" value="CYTOCHROME C OXIDASE ASSEMBLY FACTOR 7"/>
    <property type="match status" value="1"/>
</dbReference>
<dbReference type="PANTHER" id="PTHR13891:SF1">
    <property type="entry name" value="CYTOCHROME C OXIDASE ASSEMBLY FACTOR 7"/>
    <property type="match status" value="1"/>
</dbReference>
<dbReference type="eggNOG" id="COG0790">
    <property type="taxonomic scope" value="Bacteria"/>
</dbReference>
<dbReference type="SUPFAM" id="SSF81901">
    <property type="entry name" value="HCP-like"/>
    <property type="match status" value="2"/>
</dbReference>
<dbReference type="InterPro" id="IPR040239">
    <property type="entry name" value="HcpB-like"/>
</dbReference>
<dbReference type="Proteomes" id="UP000008963">
    <property type="component" value="Chromosome"/>
</dbReference>
<dbReference type="STRING" id="862908.BMS_3209"/>
<evidence type="ECO:0000313" key="2">
    <source>
        <dbReference type="Proteomes" id="UP000008963"/>
    </source>
</evidence>
<dbReference type="InterPro" id="IPR011990">
    <property type="entry name" value="TPR-like_helical_dom_sf"/>
</dbReference>
<reference evidence="2" key="1">
    <citation type="journal article" date="2013" name="ISME J.">
        <title>A small predatory core genome in the divergent marine Bacteriovorax marinus SJ and the terrestrial Bdellovibrio bacteriovorus.</title>
        <authorList>
            <person name="Crossman L.C."/>
            <person name="Chen H."/>
            <person name="Cerdeno-Tarraga A.M."/>
            <person name="Brooks K."/>
            <person name="Quail M.A."/>
            <person name="Pineiro S.A."/>
            <person name="Hobley L."/>
            <person name="Sockett R.E."/>
            <person name="Bentley S.D."/>
            <person name="Parkhill J."/>
            <person name="Williams H.N."/>
            <person name="Stine O.C."/>
        </authorList>
    </citation>
    <scope>NUCLEOTIDE SEQUENCE [LARGE SCALE GENOMIC DNA]</scope>
    <source>
        <strain evidence="2">ATCC BAA-682 / DSM 15412 / SJ</strain>
    </source>
</reference>
<dbReference type="KEGG" id="bmx:BMS_3209"/>
<name>E1X024_HALMS</name>
<organism evidence="1 2">
    <name type="scientific">Halobacteriovorax marinus (strain ATCC BAA-682 / DSM 15412 / SJ)</name>
    <name type="common">Bacteriovorax marinus</name>
    <dbReference type="NCBI Taxonomy" id="862908"/>
    <lineage>
        <taxon>Bacteria</taxon>
        <taxon>Pseudomonadati</taxon>
        <taxon>Bdellovibrionota</taxon>
        <taxon>Bacteriovoracia</taxon>
        <taxon>Bacteriovoracales</taxon>
        <taxon>Halobacteriovoraceae</taxon>
        <taxon>Halobacteriovorax</taxon>
    </lineage>
</organism>
<dbReference type="PATRIC" id="fig|862908.3.peg.3066"/>
<dbReference type="EMBL" id="FQ312005">
    <property type="protein sequence ID" value="CBW27960.1"/>
    <property type="molecule type" value="Genomic_DNA"/>
</dbReference>
<dbReference type="AlphaFoldDB" id="E1X024"/>
<proteinExistence type="predicted"/>
<dbReference type="Gene3D" id="1.25.40.10">
    <property type="entry name" value="Tetratricopeptide repeat domain"/>
    <property type="match status" value="2"/>
</dbReference>
<sequence>MNNNTVLYYYYMLQVFLSLILSLSISAKDLKDSCEKANANDCFEYAYEMSKRGDQLAPIIYFKKGCDLKDGKSCFALERVNQKLNQTKNSLDLLKKSCDYNFPTGCLHLARYYFKKKSYIEAVESFEKGCQLGLKSSCEEKEKYDTYFSKIIRSAAKDLSESESSDQEIYLRLLKERMSLLEKDCKAEKFESCTMLANNFLFLGNLKDARKWAETSCNNKSPYGCLALGEVEQKEEKLEFASFEKACDLDLGIGCLRFAQSIEKKNLARSMSFYRRSCQAEIGPSASSCMKYSNYQSRNPKLANKFRELGCKLDKTLCPN</sequence>
<protein>
    <submittedName>
        <fullName evidence="1">Exported beta-lactamase</fullName>
    </submittedName>
</protein>
<evidence type="ECO:0000313" key="1">
    <source>
        <dbReference type="EMBL" id="CBW27960.1"/>
    </source>
</evidence>